<gene>
    <name evidence="4" type="ORF">SPARVUS_LOCUS3288619</name>
</gene>
<reference evidence="4" key="1">
    <citation type="submission" date="2023-05" db="EMBL/GenBank/DDBJ databases">
        <authorList>
            <person name="Stuckert A."/>
        </authorList>
    </citation>
    <scope>NUCLEOTIDE SEQUENCE</scope>
</reference>
<dbReference type="InterPro" id="IPR011162">
    <property type="entry name" value="MHC_I/II-like_Ag-recog"/>
</dbReference>
<keyword evidence="1" id="KW-0325">Glycoprotein</keyword>
<accession>A0ABN9BN95</accession>
<name>A0ABN9BN95_9NEOB</name>
<protein>
    <recommendedName>
        <fullName evidence="3">MHC class I-like antigen recognition-like domain-containing protein</fullName>
    </recommendedName>
</protein>
<dbReference type="PANTHER" id="PTHR16675">
    <property type="entry name" value="MHC CLASS I-RELATED"/>
    <property type="match status" value="1"/>
</dbReference>
<keyword evidence="5" id="KW-1185">Reference proteome</keyword>
<dbReference type="PANTHER" id="PTHR16675:SF235">
    <property type="entry name" value="SHKT DOMAIN-CONTAINING PROTEIN"/>
    <property type="match status" value="1"/>
</dbReference>
<dbReference type="PRINTS" id="PR01638">
    <property type="entry name" value="MHCCLASSI"/>
</dbReference>
<dbReference type="Gene3D" id="3.30.500.10">
    <property type="entry name" value="MHC class I-like antigen recognition-like"/>
    <property type="match status" value="1"/>
</dbReference>
<organism evidence="4 5">
    <name type="scientific">Staurois parvus</name>
    <dbReference type="NCBI Taxonomy" id="386267"/>
    <lineage>
        <taxon>Eukaryota</taxon>
        <taxon>Metazoa</taxon>
        <taxon>Chordata</taxon>
        <taxon>Craniata</taxon>
        <taxon>Vertebrata</taxon>
        <taxon>Euteleostomi</taxon>
        <taxon>Amphibia</taxon>
        <taxon>Batrachia</taxon>
        <taxon>Anura</taxon>
        <taxon>Neobatrachia</taxon>
        <taxon>Ranoidea</taxon>
        <taxon>Ranidae</taxon>
        <taxon>Staurois</taxon>
    </lineage>
</organism>
<dbReference type="InterPro" id="IPR001039">
    <property type="entry name" value="MHC_I_a_a1/a2"/>
</dbReference>
<dbReference type="Pfam" id="PF00129">
    <property type="entry name" value="MHC_I"/>
    <property type="match status" value="1"/>
</dbReference>
<sequence length="94" mass="10883">MSRFNQTEGIHILQSMHGCMLSDDGTVLGYEQIGYDGRDFMYLDTQRGIWIPARYAAEITTQRWNSPEESQGNKNKKYLENECIETLKTFLKLG</sequence>
<dbReference type="SUPFAM" id="SSF54452">
    <property type="entry name" value="MHC antigen-recognition domain"/>
    <property type="match status" value="1"/>
</dbReference>
<evidence type="ECO:0000313" key="4">
    <source>
        <dbReference type="EMBL" id="CAI9549140.1"/>
    </source>
</evidence>
<dbReference type="EMBL" id="CATNWA010004995">
    <property type="protein sequence ID" value="CAI9549140.1"/>
    <property type="molecule type" value="Genomic_DNA"/>
</dbReference>
<dbReference type="InterPro" id="IPR037055">
    <property type="entry name" value="MHC_I-like_Ag-recog_sf"/>
</dbReference>
<comment type="similarity">
    <text evidence="2">Belongs to the MHC class I family.</text>
</comment>
<feature type="non-terminal residue" evidence="4">
    <location>
        <position position="94"/>
    </location>
</feature>
<feature type="domain" description="MHC class I-like antigen recognition-like" evidence="3">
    <location>
        <begin position="2"/>
        <end position="94"/>
    </location>
</feature>
<dbReference type="InterPro" id="IPR050208">
    <property type="entry name" value="MHC_class-I_related"/>
</dbReference>
<dbReference type="Proteomes" id="UP001162483">
    <property type="component" value="Unassembled WGS sequence"/>
</dbReference>
<evidence type="ECO:0000259" key="3">
    <source>
        <dbReference type="Pfam" id="PF00129"/>
    </source>
</evidence>
<comment type="caution">
    <text evidence="4">The sequence shown here is derived from an EMBL/GenBank/DDBJ whole genome shotgun (WGS) entry which is preliminary data.</text>
</comment>
<dbReference type="InterPro" id="IPR011161">
    <property type="entry name" value="MHC_I-like_Ag-recog"/>
</dbReference>
<evidence type="ECO:0000313" key="5">
    <source>
        <dbReference type="Proteomes" id="UP001162483"/>
    </source>
</evidence>
<evidence type="ECO:0000256" key="1">
    <source>
        <dbReference type="ARBA" id="ARBA00023180"/>
    </source>
</evidence>
<evidence type="ECO:0000256" key="2">
    <source>
        <dbReference type="RuleBase" id="RU004439"/>
    </source>
</evidence>
<proteinExistence type="inferred from homology"/>